<organism evidence="2 3">
    <name type="scientific">Anabarilius grahami</name>
    <name type="common">Kanglang fish</name>
    <name type="synonym">Barilius grahami</name>
    <dbReference type="NCBI Taxonomy" id="495550"/>
    <lineage>
        <taxon>Eukaryota</taxon>
        <taxon>Metazoa</taxon>
        <taxon>Chordata</taxon>
        <taxon>Craniata</taxon>
        <taxon>Vertebrata</taxon>
        <taxon>Euteleostomi</taxon>
        <taxon>Actinopterygii</taxon>
        <taxon>Neopterygii</taxon>
        <taxon>Teleostei</taxon>
        <taxon>Ostariophysi</taxon>
        <taxon>Cypriniformes</taxon>
        <taxon>Xenocyprididae</taxon>
        <taxon>Xenocypridinae</taxon>
        <taxon>Xenocypridinae incertae sedis</taxon>
        <taxon>Anabarilius</taxon>
    </lineage>
</organism>
<evidence type="ECO:0000313" key="3">
    <source>
        <dbReference type="Proteomes" id="UP000281406"/>
    </source>
</evidence>
<evidence type="ECO:0000256" key="1">
    <source>
        <dbReference type="SAM" id="MobiDB-lite"/>
    </source>
</evidence>
<name>A0A3N0YCJ3_ANAGA</name>
<protein>
    <submittedName>
        <fullName evidence="2">Uncharacterized protein</fullName>
    </submittedName>
</protein>
<feature type="compositionally biased region" description="Basic residues" evidence="1">
    <location>
        <begin position="387"/>
        <end position="398"/>
    </location>
</feature>
<sequence length="398" mass="44601">MTNRLYPQLPSTTEVFPFVQLPDGYKITPLSVTEAVAICKDLPDPVRSPHQFVAVLQWLTANSQLTGRDYRFILTKTLPAEITEEEMIEEVDYLNPIYDAPPVRRVVSQKAGDSKPLDSSEPSRVLLLSDSDDEEEEYDWVWASSAFSLTVDTGNALLEDDSATELKQEIEGVNPKLWAAHKDDAGFIDVQPYVAKLITDKPVYQKQYPLSKEKVEGRNWVDLLPAVLTEIRMSPSATTKMSPFEILMGRPFPTPWVRGRAGNFSTGDTEVIITDYVDSLVKTLNSINGDVSLSLPLPAEKPTHPFVPGQQVLIKCLKPTKLGEPKYLGPATVIAVTRTGVLTDFQPQWIHASRLKAAPSQGNVLVNEEVEAREPRKDPKEGEPRRSTRRRRQRLLEI</sequence>
<feature type="region of interest" description="Disordered" evidence="1">
    <location>
        <begin position="366"/>
        <end position="398"/>
    </location>
</feature>
<gene>
    <name evidence="2" type="ORF">DPX16_0999</name>
</gene>
<dbReference type="GO" id="GO:0003676">
    <property type="term" value="F:nucleic acid binding"/>
    <property type="evidence" value="ECO:0007669"/>
    <property type="project" value="InterPro"/>
</dbReference>
<dbReference type="AlphaFoldDB" id="A0A3N0YCJ3"/>
<accession>A0A3N0YCJ3</accession>
<proteinExistence type="predicted"/>
<comment type="caution">
    <text evidence="2">The sequence shown here is derived from an EMBL/GenBank/DDBJ whole genome shotgun (WGS) entry which is preliminary data.</text>
</comment>
<dbReference type="OrthoDB" id="8940838at2759"/>
<reference evidence="2 3" key="1">
    <citation type="submission" date="2018-10" db="EMBL/GenBank/DDBJ databases">
        <title>Genome assembly for a Yunnan-Guizhou Plateau 3E fish, Anabarilius grahami (Regan), and its evolutionary and genetic applications.</title>
        <authorList>
            <person name="Jiang W."/>
        </authorList>
    </citation>
    <scope>NUCLEOTIDE SEQUENCE [LARGE SCALE GENOMIC DNA]</scope>
    <source>
        <strain evidence="2">AG-KIZ</strain>
        <tissue evidence="2">Muscle</tissue>
    </source>
</reference>
<keyword evidence="3" id="KW-1185">Reference proteome</keyword>
<dbReference type="EMBL" id="RJVU01048094">
    <property type="protein sequence ID" value="ROL43540.1"/>
    <property type="molecule type" value="Genomic_DNA"/>
</dbReference>
<dbReference type="Gene3D" id="3.30.420.10">
    <property type="entry name" value="Ribonuclease H-like superfamily/Ribonuclease H"/>
    <property type="match status" value="1"/>
</dbReference>
<dbReference type="Proteomes" id="UP000281406">
    <property type="component" value="Unassembled WGS sequence"/>
</dbReference>
<feature type="compositionally biased region" description="Basic and acidic residues" evidence="1">
    <location>
        <begin position="370"/>
        <end position="386"/>
    </location>
</feature>
<dbReference type="InterPro" id="IPR036397">
    <property type="entry name" value="RNaseH_sf"/>
</dbReference>
<evidence type="ECO:0000313" key="2">
    <source>
        <dbReference type="EMBL" id="ROL43540.1"/>
    </source>
</evidence>
<dbReference type="Gene3D" id="2.30.30.850">
    <property type="match status" value="1"/>
</dbReference>